<dbReference type="Proteomes" id="UP000005707">
    <property type="component" value="Unassembled WGS sequence"/>
</dbReference>
<protein>
    <submittedName>
        <fullName evidence="1">Uncharacterized protein</fullName>
    </submittedName>
</protein>
<dbReference type="AlphaFoldDB" id="U2EBE6"/>
<name>U2EBE6_9MOLU</name>
<keyword evidence="2" id="KW-1185">Reference proteome</keyword>
<gene>
    <name evidence="1" type="ORF">HLPCO_001643</name>
</gene>
<dbReference type="RefSeq" id="WP_021031077.1">
    <property type="nucleotide sequence ID" value="NZ_AFNU02000005.1"/>
</dbReference>
<organism evidence="1 2">
    <name type="scientific">Haloplasma contractile SSD-17B</name>
    <dbReference type="NCBI Taxonomy" id="1033810"/>
    <lineage>
        <taxon>Bacteria</taxon>
        <taxon>Bacillati</taxon>
        <taxon>Mycoplasmatota</taxon>
        <taxon>Mollicutes</taxon>
        <taxon>Haloplasmatales</taxon>
        <taxon>Haloplasmataceae</taxon>
        <taxon>Haloplasma</taxon>
    </lineage>
</organism>
<evidence type="ECO:0000313" key="2">
    <source>
        <dbReference type="Proteomes" id="UP000005707"/>
    </source>
</evidence>
<evidence type="ECO:0000313" key="1">
    <source>
        <dbReference type="EMBL" id="ERJ12116.1"/>
    </source>
</evidence>
<dbReference type="EMBL" id="AFNU02000005">
    <property type="protein sequence ID" value="ERJ12116.1"/>
    <property type="molecule type" value="Genomic_DNA"/>
</dbReference>
<reference evidence="1 2" key="2">
    <citation type="journal article" date="2013" name="PLoS ONE">
        <title>INDIGO - INtegrated Data Warehouse of MIcrobial GenOmes with Examples from the Red Sea Extremophiles.</title>
        <authorList>
            <person name="Alam I."/>
            <person name="Antunes A."/>
            <person name="Kamau A.A."/>
            <person name="Ba Alawi W."/>
            <person name="Kalkatawi M."/>
            <person name="Stingl U."/>
            <person name="Bajic V.B."/>
        </authorList>
    </citation>
    <scope>NUCLEOTIDE SEQUENCE [LARGE SCALE GENOMIC DNA]</scope>
    <source>
        <strain evidence="1 2">SSD-17B</strain>
    </source>
</reference>
<dbReference type="InParanoid" id="U2EBE6"/>
<sequence>MGDKMNRSHKHQLQKLKAKNEYTHEDLEIAQELLKQDDPPFNEEVEGVLHKIKNILKEKNDNNQ</sequence>
<accession>U2EBE6</accession>
<comment type="caution">
    <text evidence="1">The sequence shown here is derived from an EMBL/GenBank/DDBJ whole genome shotgun (WGS) entry which is preliminary data.</text>
</comment>
<proteinExistence type="predicted"/>
<reference evidence="1 2" key="1">
    <citation type="journal article" date="2011" name="J. Bacteriol.">
        <title>Genome sequence of Haloplasma contractile, an unusual contractile bacterium from a deep-sea anoxic brine lake.</title>
        <authorList>
            <person name="Antunes A."/>
            <person name="Alam I."/>
            <person name="El Dorry H."/>
            <person name="Siam R."/>
            <person name="Robertson A."/>
            <person name="Bajic V.B."/>
            <person name="Stingl U."/>
        </authorList>
    </citation>
    <scope>NUCLEOTIDE SEQUENCE [LARGE SCALE GENOMIC DNA]</scope>
    <source>
        <strain evidence="1 2">SSD-17B</strain>
    </source>
</reference>